<keyword evidence="3 6" id="KW-0812">Transmembrane</keyword>
<evidence type="ECO:0000256" key="1">
    <source>
        <dbReference type="ARBA" id="ARBA00004141"/>
    </source>
</evidence>
<feature type="transmembrane region" description="Helical" evidence="6">
    <location>
        <begin position="77"/>
        <end position="99"/>
    </location>
</feature>
<evidence type="ECO:0000259" key="7">
    <source>
        <dbReference type="Pfam" id="PF04138"/>
    </source>
</evidence>
<evidence type="ECO:0000256" key="2">
    <source>
        <dbReference type="ARBA" id="ARBA00009399"/>
    </source>
</evidence>
<evidence type="ECO:0000256" key="4">
    <source>
        <dbReference type="ARBA" id="ARBA00022989"/>
    </source>
</evidence>
<feature type="domain" description="GtrA/DPMS transmembrane" evidence="7">
    <location>
        <begin position="11"/>
        <end position="128"/>
    </location>
</feature>
<comment type="similarity">
    <text evidence="2">Belongs to the GtrA family.</text>
</comment>
<evidence type="ECO:0000256" key="5">
    <source>
        <dbReference type="ARBA" id="ARBA00023136"/>
    </source>
</evidence>
<gene>
    <name evidence="8" type="ORF">ACFPPA_07100</name>
</gene>
<keyword evidence="5 6" id="KW-0472">Membrane</keyword>
<accession>A0ABW0QLP5</accession>
<dbReference type="InterPro" id="IPR007267">
    <property type="entry name" value="GtrA_DPMS_TM"/>
</dbReference>
<dbReference type="InterPro" id="IPR051401">
    <property type="entry name" value="GtrA_CellWall_Glycosyl"/>
</dbReference>
<comment type="subcellular location">
    <subcellularLocation>
        <location evidence="1">Membrane</location>
        <topology evidence="1">Multi-pass membrane protein</topology>
    </subcellularLocation>
</comment>
<protein>
    <submittedName>
        <fullName evidence="8">GtrA family protein</fullName>
    </submittedName>
</protein>
<dbReference type="Pfam" id="PF04138">
    <property type="entry name" value="GtrA_DPMS_TM"/>
    <property type="match status" value="1"/>
</dbReference>
<organism evidence="8 9">
    <name type="scientific">Rhodanobacter ginsengisoli</name>
    <dbReference type="NCBI Taxonomy" id="418646"/>
    <lineage>
        <taxon>Bacteria</taxon>
        <taxon>Pseudomonadati</taxon>
        <taxon>Pseudomonadota</taxon>
        <taxon>Gammaproteobacteria</taxon>
        <taxon>Lysobacterales</taxon>
        <taxon>Rhodanobacteraceae</taxon>
        <taxon>Rhodanobacter</taxon>
    </lineage>
</organism>
<sequence length="137" mass="15087">MLKISREIALFAVGGVLGLLVDATIVQALVGMAGWNPYLARVLSFLVAATVTWWWNRSYTFSDRRSDRAAHAEWLHWLGLMGVGALVNYGVYALLLLRFPWLHRWPALAAAAGSAVAALVNFSTARGMLFKRPKVSS</sequence>
<reference evidence="9" key="1">
    <citation type="journal article" date="2019" name="Int. J. Syst. Evol. Microbiol.">
        <title>The Global Catalogue of Microorganisms (GCM) 10K type strain sequencing project: providing services to taxonomists for standard genome sequencing and annotation.</title>
        <authorList>
            <consortium name="The Broad Institute Genomics Platform"/>
            <consortium name="The Broad Institute Genome Sequencing Center for Infectious Disease"/>
            <person name="Wu L."/>
            <person name="Ma J."/>
        </authorList>
    </citation>
    <scope>NUCLEOTIDE SEQUENCE [LARGE SCALE GENOMIC DNA]</scope>
    <source>
        <strain evidence="9">CGMCC 1.16619</strain>
    </source>
</reference>
<dbReference type="RefSeq" id="WP_377318648.1">
    <property type="nucleotide sequence ID" value="NZ_JBHSNF010000001.1"/>
</dbReference>
<dbReference type="EMBL" id="JBHSNF010000001">
    <property type="protein sequence ID" value="MFC5525506.1"/>
    <property type="molecule type" value="Genomic_DNA"/>
</dbReference>
<evidence type="ECO:0000313" key="9">
    <source>
        <dbReference type="Proteomes" id="UP001596114"/>
    </source>
</evidence>
<feature type="transmembrane region" description="Helical" evidence="6">
    <location>
        <begin position="38"/>
        <end position="56"/>
    </location>
</feature>
<dbReference type="PANTHER" id="PTHR38459">
    <property type="entry name" value="PROPHAGE BACTOPRENOL-LINKED GLUCOSE TRANSLOCASE HOMOLOG"/>
    <property type="match status" value="1"/>
</dbReference>
<dbReference type="PANTHER" id="PTHR38459:SF1">
    <property type="entry name" value="PROPHAGE BACTOPRENOL-LINKED GLUCOSE TRANSLOCASE HOMOLOG"/>
    <property type="match status" value="1"/>
</dbReference>
<feature type="transmembrane region" description="Helical" evidence="6">
    <location>
        <begin position="105"/>
        <end position="124"/>
    </location>
</feature>
<evidence type="ECO:0000256" key="6">
    <source>
        <dbReference type="SAM" id="Phobius"/>
    </source>
</evidence>
<dbReference type="Proteomes" id="UP001596114">
    <property type="component" value="Unassembled WGS sequence"/>
</dbReference>
<keyword evidence="9" id="KW-1185">Reference proteome</keyword>
<comment type="caution">
    <text evidence="8">The sequence shown here is derived from an EMBL/GenBank/DDBJ whole genome shotgun (WGS) entry which is preliminary data.</text>
</comment>
<name>A0ABW0QLP5_9GAMM</name>
<evidence type="ECO:0000313" key="8">
    <source>
        <dbReference type="EMBL" id="MFC5525506.1"/>
    </source>
</evidence>
<evidence type="ECO:0000256" key="3">
    <source>
        <dbReference type="ARBA" id="ARBA00022692"/>
    </source>
</evidence>
<proteinExistence type="inferred from homology"/>
<keyword evidence="4 6" id="KW-1133">Transmembrane helix</keyword>